<accession>A0A1G1KYT2</accession>
<dbReference type="SUPFAM" id="SSF89095">
    <property type="entry name" value="GatB/YqeY motif"/>
    <property type="match status" value="1"/>
</dbReference>
<dbReference type="GO" id="GO:0016884">
    <property type="term" value="F:carbon-nitrogen ligase activity, with glutamine as amido-N-donor"/>
    <property type="evidence" value="ECO:0007669"/>
    <property type="project" value="InterPro"/>
</dbReference>
<comment type="caution">
    <text evidence="1">The sequence shown here is derived from an EMBL/GenBank/DDBJ whole genome shotgun (WGS) entry which is preliminary data.</text>
</comment>
<dbReference type="EMBL" id="MHFR01000037">
    <property type="protein sequence ID" value="OGW98095.1"/>
    <property type="molecule type" value="Genomic_DNA"/>
</dbReference>
<dbReference type="InterPro" id="IPR042184">
    <property type="entry name" value="YqeY/Aim41_N"/>
</dbReference>
<evidence type="ECO:0000313" key="1">
    <source>
        <dbReference type="EMBL" id="OGW98095.1"/>
    </source>
</evidence>
<dbReference type="GO" id="GO:0016740">
    <property type="term" value="F:transferase activity"/>
    <property type="evidence" value="ECO:0007669"/>
    <property type="project" value="UniProtKB-KW"/>
</dbReference>
<protein>
    <submittedName>
        <fullName evidence="1">Aspartyl-tRNA amidotransferase</fullName>
    </submittedName>
</protein>
<dbReference type="Pfam" id="PF09424">
    <property type="entry name" value="YqeY"/>
    <property type="match status" value="1"/>
</dbReference>
<dbReference type="InterPro" id="IPR023168">
    <property type="entry name" value="GatB_Yqey_C_2"/>
</dbReference>
<dbReference type="AlphaFoldDB" id="A0A1G1KYT2"/>
<sequence>MTLTEQLAEDLKTAMKQKEEVRLSTIRMLKAAMQMKAIEKKVKALADEEVLDVIQKQVKQRKDSIAEYDKGNRRDLAEKEQKEIDVLITYLPKQLSKDELKQIVQGAITVTGATTKADIGKLMKEIMPKVKGKADGKEVNQLISELLP</sequence>
<dbReference type="InterPro" id="IPR003789">
    <property type="entry name" value="Asn/Gln_tRNA_amidoTrase-B-like"/>
</dbReference>
<dbReference type="InterPro" id="IPR019004">
    <property type="entry name" value="YqeY/Aim41"/>
</dbReference>
<dbReference type="PANTHER" id="PTHR28055:SF1">
    <property type="entry name" value="ALTERED INHERITANCE OF MITOCHONDRIA PROTEIN 41, MITOCHONDRIAL"/>
    <property type="match status" value="1"/>
</dbReference>
<keyword evidence="1" id="KW-0808">Transferase</keyword>
<dbReference type="Proteomes" id="UP000178187">
    <property type="component" value="Unassembled WGS sequence"/>
</dbReference>
<dbReference type="Gene3D" id="1.10.10.410">
    <property type="match status" value="1"/>
</dbReference>
<dbReference type="Gene3D" id="1.10.1510.10">
    <property type="entry name" value="Uncharacterised protein YqeY/AIM41 PF09424, N-terminal domain"/>
    <property type="match status" value="1"/>
</dbReference>
<organism evidence="1 2">
    <name type="scientific">Candidatus Danuiimicrobium aquiferis</name>
    <dbReference type="NCBI Taxonomy" id="1801832"/>
    <lineage>
        <taxon>Bacteria</taxon>
        <taxon>Pseudomonadati</taxon>
        <taxon>Candidatus Omnitrophota</taxon>
        <taxon>Candidatus Danuiimicrobium</taxon>
    </lineage>
</organism>
<reference evidence="1 2" key="1">
    <citation type="journal article" date="2016" name="Nat. Commun.">
        <title>Thousands of microbial genomes shed light on interconnected biogeochemical processes in an aquifer system.</title>
        <authorList>
            <person name="Anantharaman K."/>
            <person name="Brown C.T."/>
            <person name="Hug L.A."/>
            <person name="Sharon I."/>
            <person name="Castelle C.J."/>
            <person name="Probst A.J."/>
            <person name="Thomas B.C."/>
            <person name="Singh A."/>
            <person name="Wilkins M.J."/>
            <person name="Karaoz U."/>
            <person name="Brodie E.L."/>
            <person name="Williams K.H."/>
            <person name="Hubbard S.S."/>
            <person name="Banfield J.F."/>
        </authorList>
    </citation>
    <scope>NUCLEOTIDE SEQUENCE [LARGE SCALE GENOMIC DNA]</scope>
</reference>
<gene>
    <name evidence="1" type="ORF">A3G33_07145</name>
</gene>
<dbReference type="PANTHER" id="PTHR28055">
    <property type="entry name" value="ALTERED INHERITANCE OF MITOCHONDRIA PROTEIN 41, MITOCHONDRIAL"/>
    <property type="match status" value="1"/>
</dbReference>
<proteinExistence type="predicted"/>
<name>A0A1G1KYT2_9BACT</name>
<evidence type="ECO:0000313" key="2">
    <source>
        <dbReference type="Proteomes" id="UP000178187"/>
    </source>
</evidence>